<evidence type="ECO:0000259" key="2">
    <source>
        <dbReference type="Pfam" id="PF03328"/>
    </source>
</evidence>
<sequence length="277" mass="30713">MEKINRPMKLMYITNDPHIATYAESCGVQRIFVDMEYIGKDERQGHLDTHKAKHTPADVKRVKGVLQKAEVMVRINPIYDGTANEVEDVIKAGADVIMLPMFKTVAEIDTLVGLVNKRARICLLLETPQALARLDSILERAADLDEIHLGLNDLHLAMQLDFMFELLSGGLVEYVAGAVKAKGLIFGFGGIACIGGGAIPAELILSEHIRLGSEMVILSRTFHHNARSLDDLKNKIDLKKEIDLLQDTCIKYSQVNSSTLLQNRQLLKAAISKLKKS</sequence>
<organism evidence="4 5">
    <name type="scientific">Mucilaginibacter phyllosphaerae</name>
    <dbReference type="NCBI Taxonomy" id="1812349"/>
    <lineage>
        <taxon>Bacteria</taxon>
        <taxon>Pseudomonadati</taxon>
        <taxon>Bacteroidota</taxon>
        <taxon>Sphingobacteriia</taxon>
        <taxon>Sphingobacteriales</taxon>
        <taxon>Sphingobacteriaceae</taxon>
        <taxon>Mucilaginibacter</taxon>
    </lineage>
</organism>
<dbReference type="InterPro" id="IPR005000">
    <property type="entry name" value="Aldolase/citrate-lyase_domain"/>
</dbReference>
<dbReference type="SUPFAM" id="SSF51621">
    <property type="entry name" value="Phosphoenolpyruvate/pyruvate domain"/>
    <property type="match status" value="1"/>
</dbReference>
<evidence type="ECO:0000313" key="5">
    <source>
        <dbReference type="Proteomes" id="UP000297248"/>
    </source>
</evidence>
<dbReference type="EMBL" id="JACIEG010000002">
    <property type="protein sequence ID" value="MBB3968624.1"/>
    <property type="molecule type" value="Genomic_DNA"/>
</dbReference>
<evidence type="ECO:0000313" key="3">
    <source>
        <dbReference type="EMBL" id="MBB3968624.1"/>
    </source>
</evidence>
<keyword evidence="6" id="KW-1185">Reference proteome</keyword>
<evidence type="ECO:0000313" key="4">
    <source>
        <dbReference type="EMBL" id="TEW67738.1"/>
    </source>
</evidence>
<dbReference type="InterPro" id="IPR015813">
    <property type="entry name" value="Pyrv/PenolPyrv_kinase-like_dom"/>
</dbReference>
<dbReference type="GO" id="GO:0003824">
    <property type="term" value="F:catalytic activity"/>
    <property type="evidence" value="ECO:0007669"/>
    <property type="project" value="InterPro"/>
</dbReference>
<reference evidence="4 5" key="1">
    <citation type="journal article" date="2016" name="Int. J. Syst. Evol. Microbiol.">
        <title>Proposal of Mucilaginibacter phyllosphaerae sp. nov. isolated from the phyllosphere of Galium album.</title>
        <authorList>
            <person name="Aydogan E.L."/>
            <person name="Busse H.J."/>
            <person name="Moser G."/>
            <person name="Muller C."/>
            <person name="Kampfer P."/>
            <person name="Glaeser S.P."/>
        </authorList>
    </citation>
    <scope>NUCLEOTIDE SEQUENCE [LARGE SCALE GENOMIC DNA]</scope>
    <source>
        <strain evidence="4 5">PP-F2FG21</strain>
    </source>
</reference>
<dbReference type="AlphaFoldDB" id="A0A4Y8AG41"/>
<dbReference type="Proteomes" id="UP000297248">
    <property type="component" value="Unassembled WGS sequence"/>
</dbReference>
<protein>
    <submittedName>
        <fullName evidence="3 4">Aldolase</fullName>
    </submittedName>
</protein>
<dbReference type="Pfam" id="PF03328">
    <property type="entry name" value="HpcH_HpaI"/>
    <property type="match status" value="1"/>
</dbReference>
<comment type="caution">
    <text evidence="4">The sequence shown here is derived from an EMBL/GenBank/DDBJ whole genome shotgun (WGS) entry which is preliminary data.</text>
</comment>
<dbReference type="RefSeq" id="WP_134335774.1">
    <property type="nucleotide sequence ID" value="NZ_BMCZ01000004.1"/>
</dbReference>
<evidence type="ECO:0000256" key="1">
    <source>
        <dbReference type="ARBA" id="ARBA00022723"/>
    </source>
</evidence>
<proteinExistence type="predicted"/>
<reference evidence="3 6" key="3">
    <citation type="submission" date="2020-08" db="EMBL/GenBank/DDBJ databases">
        <title>Genomic Encyclopedia of Type Strains, Phase IV (KMG-IV): sequencing the most valuable type-strain genomes for metagenomic binning, comparative biology and taxonomic classification.</title>
        <authorList>
            <person name="Goeker M."/>
        </authorList>
    </citation>
    <scope>NUCLEOTIDE SEQUENCE [LARGE SCALE GENOMIC DNA]</scope>
    <source>
        <strain evidence="3 6">DSM 100995</strain>
    </source>
</reference>
<accession>A0A4Y8AG41</accession>
<gene>
    <name evidence="4" type="ORF">E2R65_07050</name>
    <name evidence="3" type="ORF">GGR35_001216</name>
</gene>
<dbReference type="GO" id="GO:0046872">
    <property type="term" value="F:metal ion binding"/>
    <property type="evidence" value="ECO:0007669"/>
    <property type="project" value="UniProtKB-KW"/>
</dbReference>
<dbReference type="OrthoDB" id="278846at2"/>
<dbReference type="InterPro" id="IPR040442">
    <property type="entry name" value="Pyrv_kinase-like_dom_sf"/>
</dbReference>
<name>A0A4Y8AG41_9SPHI</name>
<keyword evidence="1" id="KW-0479">Metal-binding</keyword>
<dbReference type="Gene3D" id="3.20.20.60">
    <property type="entry name" value="Phosphoenolpyruvate-binding domains"/>
    <property type="match status" value="2"/>
</dbReference>
<evidence type="ECO:0000313" key="6">
    <source>
        <dbReference type="Proteomes" id="UP000583101"/>
    </source>
</evidence>
<feature type="domain" description="HpcH/HpaI aldolase/citrate lyase" evidence="2">
    <location>
        <begin position="68"/>
        <end position="159"/>
    </location>
</feature>
<reference evidence="4" key="2">
    <citation type="submission" date="2019-03" db="EMBL/GenBank/DDBJ databases">
        <authorList>
            <person name="Yan Y.-Q."/>
            <person name="Du Z.-J."/>
        </authorList>
    </citation>
    <scope>NUCLEOTIDE SEQUENCE</scope>
    <source>
        <strain evidence="4">PP-F2FG21</strain>
    </source>
</reference>
<dbReference type="EMBL" id="SNQG01000002">
    <property type="protein sequence ID" value="TEW67738.1"/>
    <property type="molecule type" value="Genomic_DNA"/>
</dbReference>
<dbReference type="Proteomes" id="UP000583101">
    <property type="component" value="Unassembled WGS sequence"/>
</dbReference>